<sequence>MSAHQVITGALNKGDSVFSVGSIEGINFTVCAVGADVVILSSSFERVQVLLSGSRDSEQLVTSVSCCNDSGKIAATYGCLLRIFEPFPITGSQKSNNVLPYRWSETYVLTIDSPVSLVLWSLEGFRILVCCNTNLMIYQHISLSNAMSASNHAEPVTFTLTDEDPAPKTVDTSKPTWGCMWTAELPSAPRFIQYSPDGSFFATSGGEDRMVKIWYQQTECDITNSLGFEFVYLQHPCPVSGFEWRRTGRYMSRRCVQNVLMTWCEDNTVRIWKETPTPEFSVQFNGDSLDTTSTDKALSKKTAIRHSRIRNVRTKIASRLRNILSDKKKKGDGTTFSSEGSSELNNASLSEYSTNEQSNMIVNFHLAASINAQNDCLLVPSLENMIARHKPFTVHWLNNKELVHGIGAEKLLAETLIETNSALTATLVTHAAVRQIELPKLPATDLAADTTPKSSQLDLSGETSSSEENFSPAESNEPNQSMHQIPSSLSCSTQEASSKDRLDANFDMLLKQWNKSSDVLFAIHPVDGSLLSWSVECLDDPHRQPTVSFTSRFPGAFPVTDAASLNPYLSILNPHDPVYNDIIRHQLPRNEFTSSYAELALEKHQTSLLYLLTSHENGSLNLWHLSMEEGSNFSTILNVSHAYRMCGHRFEISQVIAHPVLPLMLTTSQFNTKSKEEAIGGAEMILWRINPIGPLCKSGGVRELARVTHTTSGSFKSIAWIPAILPSCTLGTVCNSPSSCFIATDGGGLTVYQAVIDASGLLAEIYASQVRENRMSSSSSGENDDSLVSPDDAASLRKLSLLKHTFNVVSSQSTAKPGCILRLAEIDDAEHDGDNVLLLHVFNERLLLSSIEEKLSVSLADVRNATVIDRTRSQTFSDRFFIVMIDRVRNSDRLRMWQLDMTSQLPEVLPRHDKDVNELLPERNAPGPVVRSATPVAPSAAQLIILSKKVYDEKLDLPTGVQVISAIATAGHLSSSNLYPTCKAPYVILTACSDERVRFWRCSRYDTNRTYCWKRWKMINDALDSDLEMDGQVYSVSAAHSGRFACAYLPEGATATRASEISSIKVGVFECESSGGVEWLREDTLFIDNKPFRVDRILGISSSSPDDSKYSNGVFPFTSKRNSTAEVKRGIAARVMRAKQHHDNLSLNDLVRIDWVSTENGSHILTIGVGADVYLYTQISQGEAQRNIVMMKEHETHRRPLLRKASSFANPERISTRLVRWMCIRKLELQSADGLPPMPTTLNWVRDGLFIVGMHSEMRCYNQWNFATISVTSQVQNQERPNSIIKRKSGSNQLPTPQLNISPSVSMLDQLGKKQKMDSTNANRQKLLKEMMHRVFSTPRDLQDAVTKDEHVLEAVSDEGLFEAARLASPSLPQYHPKQLIELLNAGKTKRVKAILSHVLNALKQSNVCIPNPVTRTASIRRMSIADPTEGLSDSQNQNLDVSRGLSTTFDDANPDYDELESIAPLPLYLLMTADNVVSSENAEKAANINQADQYESLFDIQQEDGRDNLDDVLNSDVEAGSIPHRRSSFTADCIPQLDQVSVVFTAKHNRALTEILTHTHLPGLSSVDQMHLLAVADTISHFSADVMDKLAQANAVFHPSQPAVTSDAASGYATATVGIETVDECGLRFLMAMKQHEYLLLCLPLGQRQKLRQRGLSSSNIIWALHSETETELLNAIPSLQKSQATWNELRSLGVAWWVKNLATLRVVVEKLAKSAFQQRQDPLDAALFYLAMRKKNVVTHLFKSVRDSKMADFFAQNFNEEKWKKAALKNAFVLMGKQRFQHAAAFFLLSGSLKDAVQTVMNKLHDLQLALVIVRLFEPDLGKQNQILRVLLCREILGLEPEDLESANRANIGTEHDPIAQCPHSSPDPFKRSMAFWHLKEYSRAAETLVGEGRNNLFERSETDCSLSDIFNFYVYLRSHPLVVRQRLADCNVQMGSTEQFLAVVKQLGSIITPSERRLYFRTASAHMASGCPLLALDVLMRLPRNIHMVGSDSFALLNSLIETSRTDNITVEAVDWSAPTIVKTDEIKLEWSESDDEERDENKSKSTRNHRQRATASKPALTKTAKERSKDNIHSDLDIIAQHLKFVAALRIMTEEISTLAGGFEVDGGILRYQLFKWLEKEVDALKEFCEYQSCTEELVSGNDDNLRTVQQTAGLIT</sequence>
<dbReference type="Proteomes" id="UP001608902">
    <property type="component" value="Unassembled WGS sequence"/>
</dbReference>
<evidence type="ECO:0000313" key="4">
    <source>
        <dbReference type="Proteomes" id="UP001608902"/>
    </source>
</evidence>
<dbReference type="Gene3D" id="2.130.10.10">
    <property type="entry name" value="YVTN repeat-like/Quinoprotein amine dehydrogenase"/>
    <property type="match status" value="1"/>
</dbReference>
<protein>
    <recommendedName>
        <fullName evidence="2">RAVE complex protein Rav1 C-terminal domain-containing protein</fullName>
    </recommendedName>
</protein>
<dbReference type="InterPro" id="IPR022033">
    <property type="entry name" value="Rav1p_C"/>
</dbReference>
<dbReference type="SMART" id="SM00320">
    <property type="entry name" value="WD40"/>
    <property type="match status" value="5"/>
</dbReference>
<reference evidence="3 4" key="1">
    <citation type="submission" date="2024-08" db="EMBL/GenBank/DDBJ databases">
        <title>Gnathostoma spinigerum genome.</title>
        <authorList>
            <person name="Gonzalez-Bertolin B."/>
            <person name="Monzon S."/>
            <person name="Zaballos A."/>
            <person name="Jimenez P."/>
            <person name="Dekumyoy P."/>
            <person name="Varona S."/>
            <person name="Cuesta I."/>
            <person name="Sumanam S."/>
            <person name="Adisakwattana P."/>
            <person name="Gasser R.B."/>
            <person name="Hernandez-Gonzalez A."/>
            <person name="Young N.D."/>
            <person name="Perteguer M.J."/>
        </authorList>
    </citation>
    <scope>NUCLEOTIDE SEQUENCE [LARGE SCALE GENOMIC DNA]</scope>
    <source>
        <strain evidence="3">AL3</strain>
        <tissue evidence="3">Liver</tissue>
    </source>
</reference>
<dbReference type="PANTHER" id="PTHR13950">
    <property type="entry name" value="RABCONNECTIN-RELATED"/>
    <property type="match status" value="1"/>
</dbReference>
<proteinExistence type="predicted"/>
<feature type="region of interest" description="Disordered" evidence="1">
    <location>
        <begin position="2035"/>
        <end position="2072"/>
    </location>
</feature>
<feature type="domain" description="RAVE complex protein Rav1 C-terminal" evidence="2">
    <location>
        <begin position="1621"/>
        <end position="1840"/>
    </location>
</feature>
<evidence type="ECO:0000313" key="3">
    <source>
        <dbReference type="EMBL" id="MFH4976062.1"/>
    </source>
</evidence>
<dbReference type="PANTHER" id="PTHR13950:SF9">
    <property type="entry name" value="RABCONNECTIN-3A"/>
    <property type="match status" value="1"/>
</dbReference>
<dbReference type="SUPFAM" id="SSF50978">
    <property type="entry name" value="WD40 repeat-like"/>
    <property type="match status" value="1"/>
</dbReference>
<feature type="region of interest" description="Disordered" evidence="1">
    <location>
        <begin position="446"/>
        <end position="496"/>
    </location>
</feature>
<keyword evidence="4" id="KW-1185">Reference proteome</keyword>
<feature type="region of interest" description="Disordered" evidence="1">
    <location>
        <begin position="328"/>
        <end position="350"/>
    </location>
</feature>
<dbReference type="InterPro" id="IPR052208">
    <property type="entry name" value="DmX-like/RAVE_component"/>
</dbReference>
<dbReference type="InterPro" id="IPR001680">
    <property type="entry name" value="WD40_rpt"/>
</dbReference>
<comment type="caution">
    <text evidence="3">The sequence shown here is derived from an EMBL/GenBank/DDBJ whole genome shotgun (WGS) entry which is preliminary data.</text>
</comment>
<feature type="compositionally biased region" description="Polar residues" evidence="1">
    <location>
        <begin position="451"/>
        <end position="496"/>
    </location>
</feature>
<evidence type="ECO:0000256" key="1">
    <source>
        <dbReference type="SAM" id="MobiDB-lite"/>
    </source>
</evidence>
<dbReference type="InterPro" id="IPR015943">
    <property type="entry name" value="WD40/YVTN_repeat-like_dom_sf"/>
</dbReference>
<dbReference type="Pfam" id="PF12234">
    <property type="entry name" value="Rav1p_C"/>
    <property type="match status" value="1"/>
</dbReference>
<dbReference type="InterPro" id="IPR036322">
    <property type="entry name" value="WD40_repeat_dom_sf"/>
</dbReference>
<dbReference type="Pfam" id="PF00400">
    <property type="entry name" value="WD40"/>
    <property type="match status" value="1"/>
</dbReference>
<name>A0ABD6E9U0_9BILA</name>
<feature type="compositionally biased region" description="Polar residues" evidence="1">
    <location>
        <begin position="334"/>
        <end position="350"/>
    </location>
</feature>
<accession>A0ABD6E9U0</accession>
<evidence type="ECO:0000259" key="2">
    <source>
        <dbReference type="Pfam" id="PF12234"/>
    </source>
</evidence>
<gene>
    <name evidence="3" type="ORF">AB6A40_002771</name>
</gene>
<organism evidence="3 4">
    <name type="scientific">Gnathostoma spinigerum</name>
    <dbReference type="NCBI Taxonomy" id="75299"/>
    <lineage>
        <taxon>Eukaryota</taxon>
        <taxon>Metazoa</taxon>
        <taxon>Ecdysozoa</taxon>
        <taxon>Nematoda</taxon>
        <taxon>Chromadorea</taxon>
        <taxon>Rhabditida</taxon>
        <taxon>Spirurina</taxon>
        <taxon>Gnathostomatomorpha</taxon>
        <taxon>Gnathostomatoidea</taxon>
        <taxon>Gnathostomatidae</taxon>
        <taxon>Gnathostoma</taxon>
    </lineage>
</organism>
<dbReference type="EMBL" id="JBGFUD010001284">
    <property type="protein sequence ID" value="MFH4976062.1"/>
    <property type="molecule type" value="Genomic_DNA"/>
</dbReference>